<keyword evidence="10" id="KW-1185">Reference proteome</keyword>
<gene>
    <name evidence="9" type="ORF">M8A51_11575</name>
</gene>
<evidence type="ECO:0000256" key="5">
    <source>
        <dbReference type="ARBA" id="ARBA00022741"/>
    </source>
</evidence>
<dbReference type="Proteomes" id="UP001165541">
    <property type="component" value="Unassembled WGS sequence"/>
</dbReference>
<dbReference type="InterPro" id="IPR027417">
    <property type="entry name" value="P-loop_NTPase"/>
</dbReference>
<keyword evidence="4" id="KW-1003">Cell membrane</keyword>
<organism evidence="9 10">
    <name type="scientific">Caldimonas mangrovi</name>
    <dbReference type="NCBI Taxonomy" id="2944811"/>
    <lineage>
        <taxon>Bacteria</taxon>
        <taxon>Pseudomonadati</taxon>
        <taxon>Pseudomonadota</taxon>
        <taxon>Betaproteobacteria</taxon>
        <taxon>Burkholderiales</taxon>
        <taxon>Sphaerotilaceae</taxon>
        <taxon>Caldimonas</taxon>
    </lineage>
</organism>
<accession>A0ABT0YNE4</accession>
<dbReference type="CDD" id="cd03257">
    <property type="entry name" value="ABC_NikE_OppD_transporters"/>
    <property type="match status" value="1"/>
</dbReference>
<comment type="caution">
    <text evidence="9">The sequence shown here is derived from an EMBL/GenBank/DDBJ whole genome shotgun (WGS) entry which is preliminary data.</text>
</comment>
<sequence>MSLLTVGGLRTRFKTPAGWVTAVDNVSFSLDKGRILGIVGESGSGKSVTAMSLMNLLDPPAVVEADELRFCGESLQGATPRQWNAIRGRRIAMVFQDPMMSLNPVMRVGAQLMETVLVHGHAGKHEARARAVDALRTVGIPAPEERMNAYPHELSGGMRQRVAIANAIINRPELVIADEPTTALDVTIQAQILFEARRLSRESGTAMIWITHDLAVVKDLADDLCVMYAGRVVEHGPVAEVIRHPRHPYTRGLLESLPSGRATGRRLRPIPGATPPLQSLPPGCTFAPRCAAASVQCQSVPPTCTEGRRSFRCFHPV</sequence>
<comment type="similarity">
    <text evidence="2">Belongs to the ABC transporter superfamily.</text>
</comment>
<keyword evidence="5" id="KW-0547">Nucleotide-binding</keyword>
<dbReference type="InterPro" id="IPR017871">
    <property type="entry name" value="ABC_transporter-like_CS"/>
</dbReference>
<dbReference type="EMBL" id="JAMKFE010000006">
    <property type="protein sequence ID" value="MCM5680173.1"/>
    <property type="molecule type" value="Genomic_DNA"/>
</dbReference>
<comment type="subcellular location">
    <subcellularLocation>
        <location evidence="1">Cell inner membrane</location>
        <topology evidence="1">Peripheral membrane protein</topology>
    </subcellularLocation>
</comment>
<keyword evidence="7" id="KW-0472">Membrane</keyword>
<dbReference type="PANTHER" id="PTHR43297">
    <property type="entry name" value="OLIGOPEPTIDE TRANSPORT ATP-BINDING PROTEIN APPD"/>
    <property type="match status" value="1"/>
</dbReference>
<keyword evidence="3" id="KW-0813">Transport</keyword>
<feature type="domain" description="ABC transporter" evidence="8">
    <location>
        <begin position="4"/>
        <end position="254"/>
    </location>
</feature>
<dbReference type="InterPro" id="IPR050388">
    <property type="entry name" value="ABC_Ni/Peptide_Import"/>
</dbReference>
<evidence type="ECO:0000256" key="3">
    <source>
        <dbReference type="ARBA" id="ARBA00022448"/>
    </source>
</evidence>
<dbReference type="Pfam" id="PF00005">
    <property type="entry name" value="ABC_tran"/>
    <property type="match status" value="1"/>
</dbReference>
<dbReference type="NCBIfam" id="TIGR01727">
    <property type="entry name" value="oligo_HPY"/>
    <property type="match status" value="1"/>
</dbReference>
<protein>
    <submittedName>
        <fullName evidence="9">ABC transporter ATP-binding protein</fullName>
    </submittedName>
</protein>
<evidence type="ECO:0000259" key="8">
    <source>
        <dbReference type="PROSITE" id="PS50893"/>
    </source>
</evidence>
<evidence type="ECO:0000313" key="10">
    <source>
        <dbReference type="Proteomes" id="UP001165541"/>
    </source>
</evidence>
<reference evidence="9" key="1">
    <citation type="submission" date="2022-05" db="EMBL/GenBank/DDBJ databases">
        <title>Schlegelella sp. nov., isolated from mangrove soil.</title>
        <authorList>
            <person name="Liu Y."/>
            <person name="Ge X."/>
            <person name="Liu W."/>
        </authorList>
    </citation>
    <scope>NUCLEOTIDE SEQUENCE</scope>
    <source>
        <strain evidence="9">S2-27</strain>
    </source>
</reference>
<name>A0ABT0YNE4_9BURK</name>
<evidence type="ECO:0000313" key="9">
    <source>
        <dbReference type="EMBL" id="MCM5680173.1"/>
    </source>
</evidence>
<proteinExistence type="inferred from homology"/>
<evidence type="ECO:0000256" key="6">
    <source>
        <dbReference type="ARBA" id="ARBA00022840"/>
    </source>
</evidence>
<evidence type="ECO:0000256" key="2">
    <source>
        <dbReference type="ARBA" id="ARBA00005417"/>
    </source>
</evidence>
<dbReference type="InterPro" id="IPR003593">
    <property type="entry name" value="AAA+_ATPase"/>
</dbReference>
<dbReference type="InterPro" id="IPR003439">
    <property type="entry name" value="ABC_transporter-like_ATP-bd"/>
</dbReference>
<dbReference type="Pfam" id="PF08352">
    <property type="entry name" value="oligo_HPY"/>
    <property type="match status" value="1"/>
</dbReference>
<dbReference type="PANTHER" id="PTHR43297:SF2">
    <property type="entry name" value="DIPEPTIDE TRANSPORT ATP-BINDING PROTEIN DPPD"/>
    <property type="match status" value="1"/>
</dbReference>
<evidence type="ECO:0000256" key="7">
    <source>
        <dbReference type="ARBA" id="ARBA00023136"/>
    </source>
</evidence>
<dbReference type="SUPFAM" id="SSF52540">
    <property type="entry name" value="P-loop containing nucleoside triphosphate hydrolases"/>
    <property type="match status" value="1"/>
</dbReference>
<keyword evidence="6 9" id="KW-0067">ATP-binding</keyword>
<dbReference type="SMART" id="SM00382">
    <property type="entry name" value="AAA"/>
    <property type="match status" value="1"/>
</dbReference>
<dbReference type="RefSeq" id="WP_251778564.1">
    <property type="nucleotide sequence ID" value="NZ_JAMKFE010000006.1"/>
</dbReference>
<dbReference type="Gene3D" id="3.40.50.300">
    <property type="entry name" value="P-loop containing nucleotide triphosphate hydrolases"/>
    <property type="match status" value="1"/>
</dbReference>
<dbReference type="PROSITE" id="PS50893">
    <property type="entry name" value="ABC_TRANSPORTER_2"/>
    <property type="match status" value="1"/>
</dbReference>
<dbReference type="GO" id="GO:0005524">
    <property type="term" value="F:ATP binding"/>
    <property type="evidence" value="ECO:0007669"/>
    <property type="project" value="UniProtKB-KW"/>
</dbReference>
<dbReference type="InterPro" id="IPR013563">
    <property type="entry name" value="Oligopep_ABC_C"/>
</dbReference>
<evidence type="ECO:0000256" key="4">
    <source>
        <dbReference type="ARBA" id="ARBA00022475"/>
    </source>
</evidence>
<evidence type="ECO:0000256" key="1">
    <source>
        <dbReference type="ARBA" id="ARBA00004417"/>
    </source>
</evidence>
<dbReference type="PROSITE" id="PS00211">
    <property type="entry name" value="ABC_TRANSPORTER_1"/>
    <property type="match status" value="1"/>
</dbReference>